<evidence type="ECO:0000256" key="4">
    <source>
        <dbReference type="ARBA" id="ARBA00023163"/>
    </source>
</evidence>
<dbReference type="Pfam" id="PF00196">
    <property type="entry name" value="GerE"/>
    <property type="match status" value="1"/>
</dbReference>
<dbReference type="InterPro" id="IPR000792">
    <property type="entry name" value="Tscrpt_reg_LuxR_C"/>
</dbReference>
<dbReference type="Gene3D" id="3.40.50.2300">
    <property type="match status" value="1"/>
</dbReference>
<gene>
    <name evidence="9" type="ORF">KDK95_21185</name>
</gene>
<dbReference type="Pfam" id="PF00072">
    <property type="entry name" value="Response_reg"/>
    <property type="match status" value="1"/>
</dbReference>
<dbReference type="InterPro" id="IPR016032">
    <property type="entry name" value="Sig_transdc_resp-reg_C-effctor"/>
</dbReference>
<feature type="compositionally biased region" description="Low complexity" evidence="6">
    <location>
        <begin position="237"/>
        <end position="246"/>
    </location>
</feature>
<dbReference type="EMBL" id="JAGSOH010000067">
    <property type="protein sequence ID" value="MBR7828837.1"/>
    <property type="molecule type" value="Genomic_DNA"/>
</dbReference>
<organism evidence="9 10">
    <name type="scientific">Actinospica acidithermotolerans</name>
    <dbReference type="NCBI Taxonomy" id="2828514"/>
    <lineage>
        <taxon>Bacteria</taxon>
        <taxon>Bacillati</taxon>
        <taxon>Actinomycetota</taxon>
        <taxon>Actinomycetes</taxon>
        <taxon>Catenulisporales</taxon>
        <taxon>Actinospicaceae</taxon>
        <taxon>Actinospica</taxon>
    </lineage>
</organism>
<dbReference type="GO" id="GO:0006355">
    <property type="term" value="P:regulation of DNA-templated transcription"/>
    <property type="evidence" value="ECO:0007669"/>
    <property type="project" value="InterPro"/>
</dbReference>
<comment type="caution">
    <text evidence="9">The sequence shown here is derived from an EMBL/GenBank/DDBJ whole genome shotgun (WGS) entry which is preliminary data.</text>
</comment>
<dbReference type="InterPro" id="IPR058245">
    <property type="entry name" value="NreC/VraR/RcsB-like_REC"/>
</dbReference>
<dbReference type="PRINTS" id="PR00038">
    <property type="entry name" value="HTHLUXR"/>
</dbReference>
<dbReference type="SMART" id="SM00448">
    <property type="entry name" value="REC"/>
    <property type="match status" value="1"/>
</dbReference>
<dbReference type="InterPro" id="IPR011006">
    <property type="entry name" value="CheY-like_superfamily"/>
</dbReference>
<dbReference type="SUPFAM" id="SSF52172">
    <property type="entry name" value="CheY-like"/>
    <property type="match status" value="1"/>
</dbReference>
<dbReference type="PANTHER" id="PTHR43214">
    <property type="entry name" value="TWO-COMPONENT RESPONSE REGULATOR"/>
    <property type="match status" value="1"/>
</dbReference>
<feature type="region of interest" description="Disordered" evidence="6">
    <location>
        <begin position="237"/>
        <end position="269"/>
    </location>
</feature>
<dbReference type="PROSITE" id="PS50110">
    <property type="entry name" value="RESPONSE_REGULATORY"/>
    <property type="match status" value="1"/>
</dbReference>
<keyword evidence="1 5" id="KW-0597">Phosphoprotein</keyword>
<feature type="modified residue" description="4-aspartylphosphate" evidence="5">
    <location>
        <position position="54"/>
    </location>
</feature>
<accession>A0A941IKE5</accession>
<name>A0A941IKE5_9ACTN</name>
<dbReference type="PROSITE" id="PS00622">
    <property type="entry name" value="HTH_LUXR_1"/>
    <property type="match status" value="1"/>
</dbReference>
<keyword evidence="3" id="KW-0238">DNA-binding</keyword>
<evidence type="ECO:0000256" key="6">
    <source>
        <dbReference type="SAM" id="MobiDB-lite"/>
    </source>
</evidence>
<dbReference type="GO" id="GO:0003677">
    <property type="term" value="F:DNA binding"/>
    <property type="evidence" value="ECO:0007669"/>
    <property type="project" value="UniProtKB-KW"/>
</dbReference>
<dbReference type="PANTHER" id="PTHR43214:SF24">
    <property type="entry name" value="TRANSCRIPTIONAL REGULATORY PROTEIN NARL-RELATED"/>
    <property type="match status" value="1"/>
</dbReference>
<keyword evidence="4" id="KW-0804">Transcription</keyword>
<dbReference type="CDD" id="cd17535">
    <property type="entry name" value="REC_NarL-like"/>
    <property type="match status" value="1"/>
</dbReference>
<evidence type="ECO:0000259" key="7">
    <source>
        <dbReference type="PROSITE" id="PS50043"/>
    </source>
</evidence>
<dbReference type="SUPFAM" id="SSF46894">
    <property type="entry name" value="C-terminal effector domain of the bipartite response regulators"/>
    <property type="match status" value="1"/>
</dbReference>
<proteinExistence type="predicted"/>
<feature type="domain" description="HTH luxR-type" evidence="7">
    <location>
        <begin position="167"/>
        <end position="232"/>
    </location>
</feature>
<keyword evidence="10" id="KW-1185">Reference proteome</keyword>
<evidence type="ECO:0000259" key="8">
    <source>
        <dbReference type="PROSITE" id="PS50110"/>
    </source>
</evidence>
<evidence type="ECO:0000256" key="3">
    <source>
        <dbReference type="ARBA" id="ARBA00023125"/>
    </source>
</evidence>
<evidence type="ECO:0000313" key="10">
    <source>
        <dbReference type="Proteomes" id="UP000676325"/>
    </source>
</evidence>
<protein>
    <submittedName>
        <fullName evidence="9">Response regulator transcription factor</fullName>
    </submittedName>
</protein>
<dbReference type="CDD" id="cd06170">
    <property type="entry name" value="LuxR_C_like"/>
    <property type="match status" value="1"/>
</dbReference>
<dbReference type="RefSeq" id="WP_212519982.1">
    <property type="nucleotide sequence ID" value="NZ_JAGSOH010000067.1"/>
</dbReference>
<keyword evidence="2" id="KW-0805">Transcription regulation</keyword>
<dbReference type="Proteomes" id="UP000676325">
    <property type="component" value="Unassembled WGS sequence"/>
</dbReference>
<dbReference type="PROSITE" id="PS50043">
    <property type="entry name" value="HTH_LUXR_2"/>
    <property type="match status" value="1"/>
</dbReference>
<reference evidence="9" key="1">
    <citation type="submission" date="2021-04" db="EMBL/GenBank/DDBJ databases">
        <title>Genome based classification of Actinospica acidithermotolerans sp. nov., an actinobacterium isolated from an Indonesian hot spring.</title>
        <authorList>
            <person name="Kusuma A.B."/>
            <person name="Putra K.E."/>
            <person name="Nafisah S."/>
            <person name="Loh J."/>
            <person name="Nouioui I."/>
            <person name="Goodfellow M."/>
        </authorList>
    </citation>
    <scope>NUCLEOTIDE SEQUENCE</scope>
    <source>
        <strain evidence="9">MGRD01-02</strain>
    </source>
</reference>
<evidence type="ECO:0000256" key="5">
    <source>
        <dbReference type="PROSITE-ProRule" id="PRU00169"/>
    </source>
</evidence>
<sequence>MVRVLIVDDQVLIRAGIAAILRAAPGYEVVGEACDGEEAVRTAAATEPDVVLMDIRMPEVDGIAATRRILASGAPNPPRILILTTFDLDEYVYKALRAGASGFVLKDTPPERLLAALKAVADGDTLFSPTVTARLVQAFCAVADGTGPDGAPPVPGAPARPSLGSADRAALATLTARETDVLRLVATGLSNSEIAERLVVSEGTVKTHLNRSMAKLNLSSRAQVVVLAYESGLVVPGQSGPSRPAAPAQPPSVPAQHSGPRIPTAALRR</sequence>
<evidence type="ECO:0000256" key="2">
    <source>
        <dbReference type="ARBA" id="ARBA00023015"/>
    </source>
</evidence>
<dbReference type="InterPro" id="IPR001789">
    <property type="entry name" value="Sig_transdc_resp-reg_receiver"/>
</dbReference>
<dbReference type="SMART" id="SM00421">
    <property type="entry name" value="HTH_LUXR"/>
    <property type="match status" value="1"/>
</dbReference>
<dbReference type="AlphaFoldDB" id="A0A941IKE5"/>
<evidence type="ECO:0000313" key="9">
    <source>
        <dbReference type="EMBL" id="MBR7828837.1"/>
    </source>
</evidence>
<evidence type="ECO:0000256" key="1">
    <source>
        <dbReference type="ARBA" id="ARBA00022553"/>
    </source>
</evidence>
<dbReference type="GO" id="GO:0000160">
    <property type="term" value="P:phosphorelay signal transduction system"/>
    <property type="evidence" value="ECO:0007669"/>
    <property type="project" value="InterPro"/>
</dbReference>
<dbReference type="InterPro" id="IPR039420">
    <property type="entry name" value="WalR-like"/>
</dbReference>
<feature type="domain" description="Response regulatory" evidence="8">
    <location>
        <begin position="3"/>
        <end position="121"/>
    </location>
</feature>